<keyword evidence="5" id="KW-0349">Heme</keyword>
<evidence type="ECO:0000256" key="7">
    <source>
        <dbReference type="ARBA" id="ARBA00022824"/>
    </source>
</evidence>
<evidence type="ECO:0000256" key="4">
    <source>
        <dbReference type="ARBA" id="ARBA00010617"/>
    </source>
</evidence>
<comment type="similarity">
    <text evidence="4">Belongs to the cytochrome P450 family.</text>
</comment>
<dbReference type="SUPFAM" id="SSF48264">
    <property type="entry name" value="Cytochrome P450"/>
    <property type="match status" value="1"/>
</dbReference>
<dbReference type="GO" id="GO:0016705">
    <property type="term" value="F:oxidoreductase activity, acting on paired donors, with incorporation or reduction of molecular oxygen"/>
    <property type="evidence" value="ECO:0007669"/>
    <property type="project" value="InterPro"/>
</dbReference>
<dbReference type="PANTHER" id="PTHR24292">
    <property type="entry name" value="CYTOCHROME P450"/>
    <property type="match status" value="1"/>
</dbReference>
<dbReference type="InterPro" id="IPR001128">
    <property type="entry name" value="Cyt_P450"/>
</dbReference>
<dbReference type="GO" id="GO:0005789">
    <property type="term" value="C:endoplasmic reticulum membrane"/>
    <property type="evidence" value="ECO:0007669"/>
    <property type="project" value="UniProtKB-SubCell"/>
</dbReference>
<reference evidence="13" key="1">
    <citation type="journal article" date="2023" name="Insect Mol. Biol.">
        <title>Genome sequencing provides insights into the evolution of gene families encoding plant cell wall-degrading enzymes in longhorned beetles.</title>
        <authorList>
            <person name="Shin N.R."/>
            <person name="Okamura Y."/>
            <person name="Kirsch R."/>
            <person name="Pauchet Y."/>
        </authorList>
    </citation>
    <scope>NUCLEOTIDE SEQUENCE</scope>
    <source>
        <strain evidence="13">AMC_N1</strain>
    </source>
</reference>
<evidence type="ECO:0000256" key="2">
    <source>
        <dbReference type="ARBA" id="ARBA00004174"/>
    </source>
</evidence>
<dbReference type="GO" id="GO:0005506">
    <property type="term" value="F:iron ion binding"/>
    <property type="evidence" value="ECO:0007669"/>
    <property type="project" value="InterPro"/>
</dbReference>
<sequence length="123" mass="14016">MFNVHLIVGWKYCGFFTIQTPALMIADLELTKNIMTKDFQHFTDRKTYVNEKDDPLSAHLFSLGGKKWKNLRTKLTPTFTTGKLKGMFQTLVDCGIVLEKYFEANVSSSDSVDIKDVLDLDVS</sequence>
<dbReference type="EMBL" id="JAPWTK010001239">
    <property type="protein sequence ID" value="KAJ8933327.1"/>
    <property type="molecule type" value="Genomic_DNA"/>
</dbReference>
<name>A0AAV8X5W2_9CUCU</name>
<evidence type="ECO:0000313" key="14">
    <source>
        <dbReference type="Proteomes" id="UP001162162"/>
    </source>
</evidence>
<evidence type="ECO:0000256" key="9">
    <source>
        <dbReference type="ARBA" id="ARBA00023002"/>
    </source>
</evidence>
<keyword evidence="9" id="KW-0560">Oxidoreductase</keyword>
<evidence type="ECO:0000256" key="10">
    <source>
        <dbReference type="ARBA" id="ARBA00023004"/>
    </source>
</evidence>
<dbReference type="AlphaFoldDB" id="A0AAV8X5W2"/>
<evidence type="ECO:0000256" key="6">
    <source>
        <dbReference type="ARBA" id="ARBA00022723"/>
    </source>
</evidence>
<dbReference type="Proteomes" id="UP001162162">
    <property type="component" value="Unassembled WGS sequence"/>
</dbReference>
<comment type="caution">
    <text evidence="13">The sequence shown here is derived from an EMBL/GenBank/DDBJ whole genome shotgun (WGS) entry which is preliminary data.</text>
</comment>
<comment type="subcellular location">
    <subcellularLocation>
        <location evidence="3">Endoplasmic reticulum membrane</location>
        <topology evidence="3">Peripheral membrane protein</topology>
    </subcellularLocation>
    <subcellularLocation>
        <location evidence="2">Microsome membrane</location>
        <topology evidence="2">Peripheral membrane protein</topology>
    </subcellularLocation>
</comment>
<keyword evidence="10" id="KW-0408">Iron</keyword>
<keyword evidence="11" id="KW-0503">Monooxygenase</keyword>
<evidence type="ECO:0000256" key="5">
    <source>
        <dbReference type="ARBA" id="ARBA00022617"/>
    </source>
</evidence>
<organism evidence="13 14">
    <name type="scientific">Aromia moschata</name>
    <dbReference type="NCBI Taxonomy" id="1265417"/>
    <lineage>
        <taxon>Eukaryota</taxon>
        <taxon>Metazoa</taxon>
        <taxon>Ecdysozoa</taxon>
        <taxon>Arthropoda</taxon>
        <taxon>Hexapoda</taxon>
        <taxon>Insecta</taxon>
        <taxon>Pterygota</taxon>
        <taxon>Neoptera</taxon>
        <taxon>Endopterygota</taxon>
        <taxon>Coleoptera</taxon>
        <taxon>Polyphaga</taxon>
        <taxon>Cucujiformia</taxon>
        <taxon>Chrysomeloidea</taxon>
        <taxon>Cerambycidae</taxon>
        <taxon>Cerambycinae</taxon>
        <taxon>Callichromatini</taxon>
        <taxon>Aromia</taxon>
    </lineage>
</organism>
<dbReference type="GO" id="GO:0020037">
    <property type="term" value="F:heme binding"/>
    <property type="evidence" value="ECO:0007669"/>
    <property type="project" value="InterPro"/>
</dbReference>
<gene>
    <name evidence="13" type="ORF">NQ318_020830</name>
</gene>
<keyword evidence="14" id="KW-1185">Reference proteome</keyword>
<dbReference type="GO" id="GO:0004497">
    <property type="term" value="F:monooxygenase activity"/>
    <property type="evidence" value="ECO:0007669"/>
    <property type="project" value="UniProtKB-KW"/>
</dbReference>
<evidence type="ECO:0000256" key="3">
    <source>
        <dbReference type="ARBA" id="ARBA00004406"/>
    </source>
</evidence>
<dbReference type="PANTHER" id="PTHR24292:SF100">
    <property type="entry name" value="CYTOCHROME P450 6A16, ISOFORM B-RELATED"/>
    <property type="match status" value="1"/>
</dbReference>
<dbReference type="InterPro" id="IPR036396">
    <property type="entry name" value="Cyt_P450_sf"/>
</dbReference>
<keyword evidence="8" id="KW-0492">Microsome</keyword>
<evidence type="ECO:0008006" key="15">
    <source>
        <dbReference type="Google" id="ProtNLM"/>
    </source>
</evidence>
<dbReference type="Gene3D" id="1.10.630.10">
    <property type="entry name" value="Cytochrome P450"/>
    <property type="match status" value="1"/>
</dbReference>
<dbReference type="Pfam" id="PF00067">
    <property type="entry name" value="p450"/>
    <property type="match status" value="1"/>
</dbReference>
<keyword evidence="6" id="KW-0479">Metal-binding</keyword>
<proteinExistence type="inferred from homology"/>
<dbReference type="InterPro" id="IPR050476">
    <property type="entry name" value="Insect_CytP450_Detox"/>
</dbReference>
<comment type="cofactor">
    <cofactor evidence="1">
        <name>heme</name>
        <dbReference type="ChEBI" id="CHEBI:30413"/>
    </cofactor>
</comment>
<evidence type="ECO:0000313" key="13">
    <source>
        <dbReference type="EMBL" id="KAJ8933327.1"/>
    </source>
</evidence>
<evidence type="ECO:0000256" key="11">
    <source>
        <dbReference type="ARBA" id="ARBA00023033"/>
    </source>
</evidence>
<evidence type="ECO:0000256" key="12">
    <source>
        <dbReference type="ARBA" id="ARBA00023136"/>
    </source>
</evidence>
<keyword evidence="7" id="KW-0256">Endoplasmic reticulum</keyword>
<accession>A0AAV8X5W2</accession>
<keyword evidence="12" id="KW-0472">Membrane</keyword>
<evidence type="ECO:0000256" key="8">
    <source>
        <dbReference type="ARBA" id="ARBA00022848"/>
    </source>
</evidence>
<protein>
    <recommendedName>
        <fullName evidence="15">Cytochrome P450</fullName>
    </recommendedName>
</protein>
<evidence type="ECO:0000256" key="1">
    <source>
        <dbReference type="ARBA" id="ARBA00001971"/>
    </source>
</evidence>